<organism evidence="1 2">
    <name type="scientific">Allacma fusca</name>
    <dbReference type="NCBI Taxonomy" id="39272"/>
    <lineage>
        <taxon>Eukaryota</taxon>
        <taxon>Metazoa</taxon>
        <taxon>Ecdysozoa</taxon>
        <taxon>Arthropoda</taxon>
        <taxon>Hexapoda</taxon>
        <taxon>Collembola</taxon>
        <taxon>Symphypleona</taxon>
        <taxon>Sminthuridae</taxon>
        <taxon>Allacma</taxon>
    </lineage>
</organism>
<feature type="non-terminal residue" evidence="1">
    <location>
        <position position="1"/>
    </location>
</feature>
<accession>A0A8J2L3M0</accession>
<evidence type="ECO:0000313" key="1">
    <source>
        <dbReference type="EMBL" id="CAG7824902.1"/>
    </source>
</evidence>
<comment type="caution">
    <text evidence="1">The sequence shown here is derived from an EMBL/GenBank/DDBJ whole genome shotgun (WGS) entry which is preliminary data.</text>
</comment>
<keyword evidence="2" id="KW-1185">Reference proteome</keyword>
<dbReference type="Proteomes" id="UP000708208">
    <property type="component" value="Unassembled WGS sequence"/>
</dbReference>
<evidence type="ECO:0000313" key="2">
    <source>
        <dbReference type="Proteomes" id="UP000708208"/>
    </source>
</evidence>
<name>A0A8J2L3M0_9HEXA</name>
<dbReference type="AlphaFoldDB" id="A0A8J2L3M0"/>
<reference evidence="1" key="1">
    <citation type="submission" date="2021-06" db="EMBL/GenBank/DDBJ databases">
        <authorList>
            <person name="Hodson N. C."/>
            <person name="Mongue J. A."/>
            <person name="Jaron S. K."/>
        </authorList>
    </citation>
    <scope>NUCLEOTIDE SEQUENCE</scope>
</reference>
<feature type="non-terminal residue" evidence="1">
    <location>
        <position position="111"/>
    </location>
</feature>
<proteinExistence type="predicted"/>
<protein>
    <submittedName>
        <fullName evidence="1">Uncharacterized protein</fullName>
    </submittedName>
</protein>
<sequence length="111" mass="12492">ATRQAGALKKSINTCVAWQSHKVKETLKLYQPPKSYLDHETIPAELIDETGANDDGQIPHVSKYMILKEFVEQDGKLAKGSWTKVMEDKLNVPKFEGDCLRLLKDPVPNVD</sequence>
<gene>
    <name evidence="1" type="ORF">AFUS01_LOCUS35035</name>
</gene>
<dbReference type="EMBL" id="CAJVCH010534379">
    <property type="protein sequence ID" value="CAG7824902.1"/>
    <property type="molecule type" value="Genomic_DNA"/>
</dbReference>